<reference evidence="2 3" key="1">
    <citation type="journal article" date="2016" name="Nat. Commun.">
        <title>Thousands of microbial genomes shed light on interconnected biogeochemical processes in an aquifer system.</title>
        <authorList>
            <person name="Anantharaman K."/>
            <person name="Brown C.T."/>
            <person name="Hug L.A."/>
            <person name="Sharon I."/>
            <person name="Castelle C.J."/>
            <person name="Probst A.J."/>
            <person name="Thomas B.C."/>
            <person name="Singh A."/>
            <person name="Wilkins M.J."/>
            <person name="Karaoz U."/>
            <person name="Brodie E.L."/>
            <person name="Williams K.H."/>
            <person name="Hubbard S.S."/>
            <person name="Banfield J.F."/>
        </authorList>
    </citation>
    <scope>NUCLEOTIDE SEQUENCE [LARGE SCALE GENOMIC DNA]</scope>
</reference>
<feature type="transmembrane region" description="Helical" evidence="1">
    <location>
        <begin position="93"/>
        <end position="115"/>
    </location>
</feature>
<dbReference type="EMBL" id="MGEK01000004">
    <property type="protein sequence ID" value="OGL82982.1"/>
    <property type="molecule type" value="Genomic_DNA"/>
</dbReference>
<evidence type="ECO:0000313" key="3">
    <source>
        <dbReference type="Proteomes" id="UP000176846"/>
    </source>
</evidence>
<name>A0A1F7UXG1_9BACT</name>
<dbReference type="Proteomes" id="UP000176846">
    <property type="component" value="Unassembled WGS sequence"/>
</dbReference>
<keyword evidence="1" id="KW-1133">Transmembrane helix</keyword>
<keyword evidence="1" id="KW-0812">Transmembrane</keyword>
<sequence>MFIVLFFLVAAFVYGFSLGRDRVIVILVSLYMALAVVNYAPFIRDLSTEINIATSLFAFKISAFLGVFLALFFFLSRSAILHSLAAGKAPGKWWQVLLFSVLHAGLLVSIVLSFLPPDTLDYLAPATREIFTSEFGRFLWIILPIVAMVGLNGDESKT</sequence>
<accession>A0A1F7UXG1</accession>
<feature type="transmembrane region" description="Helical" evidence="1">
    <location>
        <begin position="25"/>
        <end position="43"/>
    </location>
</feature>
<evidence type="ECO:0000256" key="1">
    <source>
        <dbReference type="SAM" id="Phobius"/>
    </source>
</evidence>
<dbReference type="AlphaFoldDB" id="A0A1F7UXG1"/>
<feature type="transmembrane region" description="Helical" evidence="1">
    <location>
        <begin position="135"/>
        <end position="153"/>
    </location>
</feature>
<evidence type="ECO:0008006" key="4">
    <source>
        <dbReference type="Google" id="ProtNLM"/>
    </source>
</evidence>
<comment type="caution">
    <text evidence="2">The sequence shown here is derived from an EMBL/GenBank/DDBJ whole genome shotgun (WGS) entry which is preliminary data.</text>
</comment>
<keyword evidence="1" id="KW-0472">Membrane</keyword>
<proteinExistence type="predicted"/>
<feature type="transmembrane region" description="Helical" evidence="1">
    <location>
        <begin position="50"/>
        <end position="73"/>
    </location>
</feature>
<protein>
    <recommendedName>
        <fullName evidence="4">CvpA family protein</fullName>
    </recommendedName>
</protein>
<evidence type="ECO:0000313" key="2">
    <source>
        <dbReference type="EMBL" id="OGL82982.1"/>
    </source>
</evidence>
<gene>
    <name evidence="2" type="ORF">A2936_03445</name>
</gene>
<organism evidence="2 3">
    <name type="scientific">Candidatus Uhrbacteria bacterium RIFCSPLOWO2_01_FULL_47_25</name>
    <dbReference type="NCBI Taxonomy" id="1802402"/>
    <lineage>
        <taxon>Bacteria</taxon>
        <taxon>Candidatus Uhriibacteriota</taxon>
    </lineage>
</organism>